<protein>
    <recommendedName>
        <fullName evidence="4">Eukaryotic/viral aspartic protease</fullName>
    </recommendedName>
</protein>
<evidence type="ECO:0000256" key="1">
    <source>
        <dbReference type="SAM" id="MobiDB-lite"/>
    </source>
</evidence>
<evidence type="ECO:0000313" key="3">
    <source>
        <dbReference type="Proteomes" id="UP000198211"/>
    </source>
</evidence>
<accession>A0A225V219</accession>
<sequence>MFNPMVNIIVLKDLTRSSHWLSERAGWKNSKVSRSWEGAKLSSSVRDWRGNLDESVRRSWKCFVKVFREEYCKAKTPDSEYYYTTFQRKSETPRGFYYRLNKITGKADSDIKATDIARDRHLKVFVKKLKDAQLRWTLQGQRVCSLKDLEHILKQHEEIWWSDDREAHPLKVDDRKADGAFGNRKRQKNHNRAYNVNEDEVFASDNEQQVLFDQGVEATPSRGEDRADYDSTSSTEDLVTTGRSVRFEDTEFDHDANDEDDYVDDELEDKAPVQEPDLHEDADVFVTKSVIDDDSRRESTHDEEGWDRPPINGDTPVAYKTLRQCLNAMLDTSSWILLFAPKAA</sequence>
<feature type="compositionally biased region" description="Basic and acidic residues" evidence="1">
    <location>
        <begin position="291"/>
        <end position="307"/>
    </location>
</feature>
<reference evidence="3" key="1">
    <citation type="submission" date="2017-03" db="EMBL/GenBank/DDBJ databases">
        <title>Phytopthora megakarya and P. palmivora, two closely related causual agents of cacao black pod achieved similar genome size and gene model numbers by different mechanisms.</title>
        <authorList>
            <person name="Ali S."/>
            <person name="Shao J."/>
            <person name="Larry D.J."/>
            <person name="Kronmiller B."/>
            <person name="Shen D."/>
            <person name="Strem M.D."/>
            <person name="Melnick R.L."/>
            <person name="Guiltinan M.J."/>
            <person name="Tyler B.M."/>
            <person name="Meinhardt L.W."/>
            <person name="Bailey B.A."/>
        </authorList>
    </citation>
    <scope>NUCLEOTIDE SEQUENCE [LARGE SCALE GENOMIC DNA]</scope>
    <source>
        <strain evidence="3">zdho120</strain>
    </source>
</reference>
<dbReference type="Proteomes" id="UP000198211">
    <property type="component" value="Unassembled WGS sequence"/>
</dbReference>
<evidence type="ECO:0008006" key="4">
    <source>
        <dbReference type="Google" id="ProtNLM"/>
    </source>
</evidence>
<dbReference type="AlphaFoldDB" id="A0A225V219"/>
<comment type="caution">
    <text evidence="2">The sequence shown here is derived from an EMBL/GenBank/DDBJ whole genome shotgun (WGS) entry which is preliminary data.</text>
</comment>
<gene>
    <name evidence="2" type="ORF">PHMEG_00029876</name>
</gene>
<keyword evidence="3" id="KW-1185">Reference proteome</keyword>
<dbReference type="EMBL" id="NBNE01008728">
    <property type="protein sequence ID" value="OWY99173.1"/>
    <property type="molecule type" value="Genomic_DNA"/>
</dbReference>
<proteinExistence type="predicted"/>
<organism evidence="2 3">
    <name type="scientific">Phytophthora megakarya</name>
    <dbReference type="NCBI Taxonomy" id="4795"/>
    <lineage>
        <taxon>Eukaryota</taxon>
        <taxon>Sar</taxon>
        <taxon>Stramenopiles</taxon>
        <taxon>Oomycota</taxon>
        <taxon>Peronosporomycetes</taxon>
        <taxon>Peronosporales</taxon>
        <taxon>Peronosporaceae</taxon>
        <taxon>Phytophthora</taxon>
    </lineage>
</organism>
<name>A0A225V219_9STRA</name>
<feature type="region of interest" description="Disordered" evidence="1">
    <location>
        <begin position="215"/>
        <end position="239"/>
    </location>
</feature>
<feature type="compositionally biased region" description="Polar residues" evidence="1">
    <location>
        <begin position="230"/>
        <end position="239"/>
    </location>
</feature>
<feature type="region of interest" description="Disordered" evidence="1">
    <location>
        <begin position="291"/>
        <end position="312"/>
    </location>
</feature>
<evidence type="ECO:0000313" key="2">
    <source>
        <dbReference type="EMBL" id="OWY99173.1"/>
    </source>
</evidence>